<sequence length="123" mass="14326">MDYTNFTRKYVRSTFGPETTIELHSHKNGSVCSIDFYWEENSAFIQFENGPALNVELSFKGLIKVGFHDDFRKRDLSSHPSWNGKHRNQLVKLYLRHILSLKASVDQIEAVQDIVEYNMMGQL</sequence>
<evidence type="ECO:0000313" key="1">
    <source>
        <dbReference type="EMBL" id="AHY25188.1"/>
    </source>
</evidence>
<dbReference type="OrthoDB" id="13549at10239"/>
<name>A0A0A0Q0V8_9CAUD</name>
<dbReference type="EMBL" id="KF835987">
    <property type="protein sequence ID" value="AHY25188.1"/>
    <property type="molecule type" value="Genomic_DNA"/>
</dbReference>
<reference evidence="1 2" key="1">
    <citation type="journal article" date="2015" name="Plant Pathol. J.">
        <title>Isolation and Genomic Characterization of the T4-Like Bacteriophage PM2 Infecting Pectobacterium carotovorum subsp. carotovorum.</title>
        <authorList>
            <person name="Lim J.A."/>
            <person name="Lee D.H."/>
            <person name="Heu S."/>
        </authorList>
    </citation>
    <scope>NUCLEOTIDE SEQUENCE [LARGE SCALE GENOMIC DNA]</scope>
</reference>
<keyword evidence="2" id="KW-1185">Reference proteome</keyword>
<protein>
    <submittedName>
        <fullName evidence="1">Uncharacterized protein</fullName>
    </submittedName>
</protein>
<organism evidence="1 2">
    <name type="scientific">Pectobacterium bacteriophage PM2</name>
    <dbReference type="NCBI Taxonomy" id="1429794"/>
    <lineage>
        <taxon>Viruses</taxon>
        <taxon>Duplodnaviria</taxon>
        <taxon>Heunggongvirae</taxon>
        <taxon>Uroviricota</taxon>
        <taxon>Caudoviricetes</taxon>
        <taxon>Pantevenvirales</taxon>
        <taxon>Straboviridae</taxon>
        <taxon>Tevenvirinae</taxon>
        <taxon>Mosugukvirus</taxon>
        <taxon>Mosugukvirus pm2</taxon>
    </lineage>
</organism>
<evidence type="ECO:0000313" key="2">
    <source>
        <dbReference type="Proteomes" id="UP000030739"/>
    </source>
</evidence>
<dbReference type="RefSeq" id="YP_009211647.1">
    <property type="nucleotide sequence ID" value="NC_028940.1"/>
</dbReference>
<dbReference type="Pfam" id="PF06919">
    <property type="entry name" value="Phage_T4_Gp30_7"/>
    <property type="match status" value="1"/>
</dbReference>
<gene>
    <name evidence="1" type="ORF">PM2_226</name>
</gene>
<proteinExistence type="predicted"/>
<accession>A0A0A0Q0V8</accession>
<dbReference type="GeneID" id="26638119"/>
<dbReference type="Proteomes" id="UP000030739">
    <property type="component" value="Segment"/>
</dbReference>
<dbReference type="KEGG" id="vg:26638119"/>
<dbReference type="InterPro" id="IPR009690">
    <property type="entry name" value="Phage_T4_Gp30_7"/>
</dbReference>